<feature type="compositionally biased region" description="Polar residues" evidence="1">
    <location>
        <begin position="74"/>
        <end position="91"/>
    </location>
</feature>
<reference evidence="2" key="1">
    <citation type="submission" date="2020-03" db="EMBL/GenBank/DDBJ databases">
        <title>A transcriptome and proteome of the tick Rhipicephalus microplus shaped by the genetic composition of its hosts and developmental stage.</title>
        <authorList>
            <person name="Garcia G.R."/>
            <person name="Ribeiro J.M.C."/>
            <person name="Maruyama S.R."/>
            <person name="Gardinasse L.G."/>
            <person name="Nelson K."/>
            <person name="Ferreira B.R."/>
            <person name="Andrade T.G."/>
            <person name="Santos I.K.F.M."/>
        </authorList>
    </citation>
    <scope>NUCLEOTIDE SEQUENCE</scope>
    <source>
        <strain evidence="2">NSGR</strain>
        <tissue evidence="2">Salivary glands</tissue>
    </source>
</reference>
<evidence type="ECO:0000313" key="2">
    <source>
        <dbReference type="EMBL" id="NIE49548.1"/>
    </source>
</evidence>
<sequence>MNNCSNLLKGTCEKWYTREGKQLEHPSSSAMMHTSSALTKLPALTKTELQLAKVADLEHSLCTSKTKEREDQSESFTVRKASSSKISNTAVAPSLKTKDKPPSMTRQASNILDFTSILLAKPRGLLLKSVPKTTGSPYGVCHEALGGVEDKRVVEIRCDALNELWVPCW</sequence>
<name>A0A6G5AG29_RHIMP</name>
<evidence type="ECO:0000256" key="1">
    <source>
        <dbReference type="SAM" id="MobiDB-lite"/>
    </source>
</evidence>
<dbReference type="EMBL" id="GIKN01007275">
    <property type="protein sequence ID" value="NIE49548.1"/>
    <property type="molecule type" value="Transcribed_RNA"/>
</dbReference>
<dbReference type="AlphaFoldDB" id="A0A6G5AG29"/>
<organism evidence="2">
    <name type="scientific">Rhipicephalus microplus</name>
    <name type="common">Cattle tick</name>
    <name type="synonym">Boophilus microplus</name>
    <dbReference type="NCBI Taxonomy" id="6941"/>
    <lineage>
        <taxon>Eukaryota</taxon>
        <taxon>Metazoa</taxon>
        <taxon>Ecdysozoa</taxon>
        <taxon>Arthropoda</taxon>
        <taxon>Chelicerata</taxon>
        <taxon>Arachnida</taxon>
        <taxon>Acari</taxon>
        <taxon>Parasitiformes</taxon>
        <taxon>Ixodida</taxon>
        <taxon>Ixodoidea</taxon>
        <taxon>Ixodidae</taxon>
        <taxon>Rhipicephalinae</taxon>
        <taxon>Rhipicephalus</taxon>
        <taxon>Boophilus</taxon>
    </lineage>
</organism>
<accession>A0A6G5AG29</accession>
<protein>
    <submittedName>
        <fullName evidence="2">Uncharacterized protein</fullName>
    </submittedName>
</protein>
<proteinExistence type="predicted"/>
<feature type="region of interest" description="Disordered" evidence="1">
    <location>
        <begin position="64"/>
        <end position="105"/>
    </location>
</feature>